<evidence type="ECO:0000259" key="2">
    <source>
        <dbReference type="Pfam" id="PF03435"/>
    </source>
</evidence>
<dbReference type="PANTHER" id="PTHR11133">
    <property type="entry name" value="SACCHAROPINE DEHYDROGENASE"/>
    <property type="match status" value="1"/>
</dbReference>
<dbReference type="EMBL" id="CP003096">
    <property type="protein sequence ID" value="AER66226.1"/>
    <property type="molecule type" value="Genomic_DNA"/>
</dbReference>
<dbReference type="InterPro" id="IPR036291">
    <property type="entry name" value="NAD(P)-bd_dom_sf"/>
</dbReference>
<gene>
    <name evidence="4" type="ordered locus">Tlie_0491</name>
</gene>
<dbReference type="eggNOG" id="COG1748">
    <property type="taxonomic scope" value="Bacteria"/>
</dbReference>
<accession>G7V7Z0</accession>
<sequence length="383" mass="42430">MKAVQLGAGLVGQLIAADLAKDFDVTVVDLNEKVLNEIREKYPSIKTAVASATDAKALAPILEDADIVTAGVPGKFGFEMMKTVISLGKNLVDISFMAEDFEELDDFAKEKGVTVVPDIGVAPGMSNFLMGRGAALLDEVEDAYIFVGGIPTKEVPPFNYQVTWSPKDCIEEFTRPVTIVKDGQKMVVEATSGLHLREFPGVGTLEAFYTDGLRSLAKNIKAKNLGEMTLRWPGHVEQMRLLRAMGMFDETPKVLGGKEVIPLEVTADLLFPLWKMEPEKGDRDLTVMQVDVHGYKGRDEVTYSWYLLDYFDEETWNTSMSRCTGSTCAIFARAVAGGLIKEKGVLPAEKLAHDDDLYKFVLDEQLKRRIKYTESVKIVKDVR</sequence>
<dbReference type="Proteomes" id="UP000005868">
    <property type="component" value="Chromosome"/>
</dbReference>
<dbReference type="STRING" id="580340.Tlie_0491"/>
<feature type="domain" description="Saccharopine dehydrogenase-like C-terminal" evidence="3">
    <location>
        <begin position="120"/>
        <end position="365"/>
    </location>
</feature>
<dbReference type="HOGENOM" id="CLU_032858_3_0_0"/>
<organism evidence="4 5">
    <name type="scientific">Thermovirga lienii (strain ATCC BAA-1197 / DSM 17291 / Cas60314)</name>
    <dbReference type="NCBI Taxonomy" id="580340"/>
    <lineage>
        <taxon>Bacteria</taxon>
        <taxon>Thermotogati</taxon>
        <taxon>Synergistota</taxon>
        <taxon>Synergistia</taxon>
        <taxon>Synergistales</taxon>
        <taxon>Thermovirgaceae</taxon>
        <taxon>Thermovirga</taxon>
    </lineage>
</organism>
<dbReference type="InterPro" id="IPR005097">
    <property type="entry name" value="Sacchrp_dh_NADP-bd"/>
</dbReference>
<dbReference type="InterPro" id="IPR051168">
    <property type="entry name" value="AASS"/>
</dbReference>
<keyword evidence="1" id="KW-0560">Oxidoreductase</keyword>
<dbReference type="InterPro" id="IPR032095">
    <property type="entry name" value="Sacchrp_dh-like_C"/>
</dbReference>
<dbReference type="KEGG" id="tli:Tlie_0491"/>
<evidence type="ECO:0000259" key="3">
    <source>
        <dbReference type="Pfam" id="PF16653"/>
    </source>
</evidence>
<dbReference type="GO" id="GO:0016491">
    <property type="term" value="F:oxidoreductase activity"/>
    <property type="evidence" value="ECO:0007669"/>
    <property type="project" value="UniProtKB-KW"/>
</dbReference>
<protein>
    <submittedName>
        <fullName evidence="4">Saccharopine dehydrogenase</fullName>
    </submittedName>
</protein>
<dbReference type="Pfam" id="PF03435">
    <property type="entry name" value="Sacchrp_dh_NADP"/>
    <property type="match status" value="1"/>
</dbReference>
<dbReference type="SUPFAM" id="SSF55347">
    <property type="entry name" value="Glyceraldehyde-3-phosphate dehydrogenase-like, C-terminal domain"/>
    <property type="match status" value="1"/>
</dbReference>
<evidence type="ECO:0000313" key="4">
    <source>
        <dbReference type="EMBL" id="AER66226.1"/>
    </source>
</evidence>
<reference evidence="5" key="1">
    <citation type="submission" date="2011-10" db="EMBL/GenBank/DDBJ databases">
        <title>The complete genome of chromosome of Thermovirga lienii DSM 17291.</title>
        <authorList>
            <consortium name="US DOE Joint Genome Institute (JGI-PGF)"/>
            <person name="Lucas S."/>
            <person name="Copeland A."/>
            <person name="Lapidus A."/>
            <person name="Glavina del Rio T."/>
            <person name="Dalin E."/>
            <person name="Tice H."/>
            <person name="Bruce D."/>
            <person name="Goodwin L."/>
            <person name="Pitluck S."/>
            <person name="Peters L."/>
            <person name="Mikhailova N."/>
            <person name="Saunders E."/>
            <person name="Kyrpides N."/>
            <person name="Mavromatis K."/>
            <person name="Ivanova N."/>
            <person name="Last F.I."/>
            <person name="Brettin T."/>
            <person name="Detter J.C."/>
            <person name="Han C."/>
            <person name="Larimer F."/>
            <person name="Land M."/>
            <person name="Hauser L."/>
            <person name="Markowitz V."/>
            <person name="Cheng J.-F."/>
            <person name="Hugenholtz P."/>
            <person name="Woyke T."/>
            <person name="Wu D."/>
            <person name="Spring S."/>
            <person name="Schroeder M."/>
            <person name="Brambilla E.-M."/>
            <person name="Klenk H.-P."/>
            <person name="Eisen J.A."/>
        </authorList>
    </citation>
    <scope>NUCLEOTIDE SEQUENCE [LARGE SCALE GENOMIC DNA]</scope>
    <source>
        <strain evidence="5">ATCC BAA-1197 / DSM 17291 / Cas60314</strain>
    </source>
</reference>
<dbReference type="Pfam" id="PF16653">
    <property type="entry name" value="Sacchrp_dh_C"/>
    <property type="match status" value="1"/>
</dbReference>
<proteinExistence type="predicted"/>
<dbReference type="AlphaFoldDB" id="G7V7Z0"/>
<feature type="domain" description="Saccharopine dehydrogenase NADP binding" evidence="2">
    <location>
        <begin position="4"/>
        <end position="116"/>
    </location>
</feature>
<dbReference type="SUPFAM" id="SSF51735">
    <property type="entry name" value="NAD(P)-binding Rossmann-fold domains"/>
    <property type="match status" value="1"/>
</dbReference>
<evidence type="ECO:0000256" key="1">
    <source>
        <dbReference type="ARBA" id="ARBA00023002"/>
    </source>
</evidence>
<dbReference type="Gene3D" id="3.30.360.10">
    <property type="entry name" value="Dihydrodipicolinate Reductase, domain 2"/>
    <property type="match status" value="1"/>
</dbReference>
<name>G7V7Z0_THELD</name>
<evidence type="ECO:0000313" key="5">
    <source>
        <dbReference type="Proteomes" id="UP000005868"/>
    </source>
</evidence>
<keyword evidence="5" id="KW-1185">Reference proteome</keyword>
<reference evidence="4 5" key="2">
    <citation type="journal article" date="2012" name="Stand. Genomic Sci.">
        <title>Genome sequence of the moderately thermophilic, amino-acid-degrading and sulfur-reducing bacterium Thermovirga lienii type strain (Cas60314(T)).</title>
        <authorList>
            <person name="Goker M."/>
            <person name="Saunders E."/>
            <person name="Lapidus A."/>
            <person name="Nolan M."/>
            <person name="Lucas S."/>
            <person name="Hammon N."/>
            <person name="Deshpande S."/>
            <person name="Cheng J.F."/>
            <person name="Han C."/>
            <person name="Tapia R."/>
            <person name="Goodwin L.A."/>
            <person name="Pitluck S."/>
            <person name="Liolios K."/>
            <person name="Mavromatis K."/>
            <person name="Pagani I."/>
            <person name="Ivanova N."/>
            <person name="Mikhailova N."/>
            <person name="Pati A."/>
            <person name="Chen A."/>
            <person name="Palaniappan K."/>
            <person name="Land M."/>
            <person name="Chang Y.J."/>
            <person name="Jeffries C.D."/>
            <person name="Brambilla E.M."/>
            <person name="Rohde M."/>
            <person name="Spring S."/>
            <person name="Detter J.C."/>
            <person name="Woyke T."/>
            <person name="Bristow J."/>
            <person name="Eisen J.A."/>
            <person name="Markowitz V."/>
            <person name="Hugenholtz P."/>
            <person name="Kyrpides N.C."/>
            <person name="Klenk H.P."/>
        </authorList>
    </citation>
    <scope>NUCLEOTIDE SEQUENCE [LARGE SCALE GENOMIC DNA]</scope>
    <source>
        <strain evidence="5">ATCC BAA-1197 / DSM 17291 / Cas60314</strain>
    </source>
</reference>
<dbReference type="OrthoDB" id="9769367at2"/>
<dbReference type="PANTHER" id="PTHR11133:SF22">
    <property type="entry name" value="ALPHA-AMINOADIPIC SEMIALDEHYDE SYNTHASE, MITOCHONDRIAL"/>
    <property type="match status" value="1"/>
</dbReference>
<dbReference type="Gene3D" id="3.40.50.720">
    <property type="entry name" value="NAD(P)-binding Rossmann-like Domain"/>
    <property type="match status" value="1"/>
</dbReference>